<feature type="transmembrane region" description="Helical" evidence="5">
    <location>
        <begin position="1175"/>
        <end position="1194"/>
    </location>
</feature>
<dbReference type="InterPro" id="IPR036869">
    <property type="entry name" value="J_dom_sf"/>
</dbReference>
<name>A0A1Q9ETN9_SYMMI</name>
<dbReference type="InterPro" id="IPR036386">
    <property type="entry name" value="HscB_C_sf"/>
</dbReference>
<feature type="transmembrane region" description="Helical" evidence="5">
    <location>
        <begin position="1225"/>
        <end position="1246"/>
    </location>
</feature>
<keyword evidence="8" id="KW-1185">Reference proteome</keyword>
<dbReference type="Proteomes" id="UP000186817">
    <property type="component" value="Unassembled WGS sequence"/>
</dbReference>
<dbReference type="Gene3D" id="1.20.1280.20">
    <property type="entry name" value="HscB, C-terminal domain"/>
    <property type="match status" value="1"/>
</dbReference>
<dbReference type="PANTHER" id="PTHR14021">
    <property type="entry name" value="IRON-SULFUR CLUSTER CO-CHAPERONE PROTEIN HSCB"/>
    <property type="match status" value="1"/>
</dbReference>
<dbReference type="GO" id="GO:0044571">
    <property type="term" value="P:[2Fe-2S] cluster assembly"/>
    <property type="evidence" value="ECO:0007669"/>
    <property type="project" value="InterPro"/>
</dbReference>
<comment type="caution">
    <text evidence="7">The sequence shown here is derived from an EMBL/GenBank/DDBJ whole genome shotgun (WGS) entry which is preliminary data.</text>
</comment>
<dbReference type="PROSITE" id="PS50076">
    <property type="entry name" value="DNAJ_2"/>
    <property type="match status" value="1"/>
</dbReference>
<evidence type="ECO:0000256" key="3">
    <source>
        <dbReference type="SAM" id="Coils"/>
    </source>
</evidence>
<feature type="region of interest" description="Disordered" evidence="4">
    <location>
        <begin position="113"/>
        <end position="178"/>
    </location>
</feature>
<sequence>MRNEPGKLPRIPVLSSHRDHLWDIQGYQEGRWDADDIPTRLLIVLARSAANVPAFPLAEMTPPGSCARKLLEDDPVHQKCLESFGSADDKKGAALPEPPATLMARLAAKSTIPSKVDGEGGGESGAPGMPTPGNVFADLRQGDDQLPLRSKGSPKQSPKKEEAPTQVRAKKARTEATEDKGITTGISEIQQQAIKLWTTNITGISEIQKETIKVWTTNEGCHDIQQYRRGHDLSREQQDKQAELAKMDNVLMSALTQCYAQFILGLGTGGSLWVTMRGLLMMDRLDQVCPSGWAEWELALLTHPGRRRQLRWGPVSGVMIDVLLVPFGVNVLAHLYVTALNSGLRARGWLLPFRHAASCEILQGSATRSLGSTLGRLGLPEVHAFHGYVTCLQARVDKMDFTSGEAFDTDFCNVPSLTGAFRECLSGAFDMDTKLYERKIRRGSRQARRVLFGDLRAKLPVFLEHSGAVRIDLVTHYKHLGSHLSFDGSLATEIKYRLALGRAAFKEGRQRLFACRKVPLEKRAFLFRSYVLSAVMAGAGTWPWLSTSEWQLFSGGIIGLYRQLLCLKAEGGYEVTTPQILFRCGLPSPSSLLAAARLRFLCQLTRHGPDPAWALLRWYTPFQRALEAACGWLLQAVEGTSSLQDPATRWDTWHSLITDRPGLWKGLIRRAEAWHSEVIAMSALFDSASRRIWQPASLARPVSGLADCNHACLLCGLAFRTQQAWGAHAHRAHGYLSPAHQHAQGRRCPACGLTVANLTRLRKHFKTSAVCLQVAQGCFEVSTFPLDLTPGHLQFPATGGEARTTLPAARAVTCQPLARDLARLTDADDVAIFETVKNHIEPLPVLRLTLQQWIDSLDDGHLRVSGQDVLLILHAEHLCTGISGKCTEPTVSESAFEPAVQPLPATLPVSLAPVAWTGGLCSSWLSFWSLGSHPTVPLDWPLQPSGALLDASAICCVVPAPPFPGLGFREPSPCRLRSLRANRLWLGQTLSSVELLLQRAREGAPVLLRIPVPLEALRPFSEWLELQAAPSGATSHYALLGLAESFEVDQVQLEAKYKELQRQFHPDRHVASSEEDKAAAEEQSARVNEAVAILRTPLRRAEYWMTSRSLLAAMATTHYWRAVLHAHGGDQEKLKEVVVKDAEIVGILGALVLTITVAGLAVVDAKLAKSSLVRTLYVALAFCSFVFSLISLMISSRLLLSINRLPAKDALACLEELDRAGAAHAYWWFSRSLLFLLFAVLISVYLLYDSLCFAICSIFTFLPLWMMYHLHRVHVGVVWPMMNFSPLAADSRDDTSDSADPGDTLQKSSRTRLKGQAVLLEEQRIEDAATMMEVMETSEELDEAKSQEEVDEIRARNNSKVSFVVPCTWTFEHIIVAKMDLDVRGPRASGEDLCYIGVDDHIDEGQKGHSCMPWFLKRRWLDLEATHVSIDVRGMWNSDVKAKEGVPPGNPLAKLATFMGPFNQPEYRKCFEVLCPMLEALSRTDGRSVLQIICSHGRNRSATLAVGLSALYDIPVWLPTFGDLSQEWWAVAKLPDDVMAQLKEMQMAWRPVAAPRTPPGPPPFDGAGRDYGHGQFDPNSLIGSMPSVGNAVLDSIRLDIWRVAPAILIELDELGIDERCLRSVANLAGHSDDGAKFVRELFQVVQRENSDHPNYENPAAAITSAVRRELDRLRPNIPGLPGSSGDRPPPRAGVRGPPPARDYDDRRDP</sequence>
<dbReference type="InterPro" id="IPR001623">
    <property type="entry name" value="DnaJ_domain"/>
</dbReference>
<organism evidence="7 8">
    <name type="scientific">Symbiodinium microadriaticum</name>
    <name type="common">Dinoflagellate</name>
    <name type="synonym">Zooxanthella microadriatica</name>
    <dbReference type="NCBI Taxonomy" id="2951"/>
    <lineage>
        <taxon>Eukaryota</taxon>
        <taxon>Sar</taxon>
        <taxon>Alveolata</taxon>
        <taxon>Dinophyceae</taxon>
        <taxon>Suessiales</taxon>
        <taxon>Symbiodiniaceae</taxon>
        <taxon>Symbiodinium</taxon>
    </lineage>
</organism>
<dbReference type="InterPro" id="IPR013087">
    <property type="entry name" value="Znf_C2H2_type"/>
</dbReference>
<dbReference type="GO" id="GO:0051087">
    <property type="term" value="F:protein-folding chaperone binding"/>
    <property type="evidence" value="ECO:0007669"/>
    <property type="project" value="InterPro"/>
</dbReference>
<evidence type="ECO:0000313" key="8">
    <source>
        <dbReference type="Proteomes" id="UP000186817"/>
    </source>
</evidence>
<dbReference type="CDD" id="cd06257">
    <property type="entry name" value="DnaJ"/>
    <property type="match status" value="1"/>
</dbReference>
<keyword evidence="3" id="KW-0175">Coiled coil</keyword>
<accession>A0A1Q9ETN9</accession>
<feature type="region of interest" description="Disordered" evidence="4">
    <location>
        <begin position="1672"/>
        <end position="1709"/>
    </location>
</feature>
<evidence type="ECO:0000256" key="1">
    <source>
        <dbReference type="ARBA" id="ARBA00010476"/>
    </source>
</evidence>
<dbReference type="NCBIfam" id="TIGR00714">
    <property type="entry name" value="hscB"/>
    <property type="match status" value="1"/>
</dbReference>
<dbReference type="EMBL" id="LSRX01000072">
    <property type="protein sequence ID" value="OLQ10774.1"/>
    <property type="molecule type" value="Genomic_DNA"/>
</dbReference>
<dbReference type="InterPro" id="IPR004640">
    <property type="entry name" value="HscB"/>
</dbReference>
<dbReference type="PROSITE" id="PS00028">
    <property type="entry name" value="ZINC_FINGER_C2H2_1"/>
    <property type="match status" value="1"/>
</dbReference>
<dbReference type="Pfam" id="PF07743">
    <property type="entry name" value="HSCB_C"/>
    <property type="match status" value="1"/>
</dbReference>
<evidence type="ECO:0000256" key="4">
    <source>
        <dbReference type="SAM" id="MobiDB-lite"/>
    </source>
</evidence>
<feature type="domain" description="J" evidence="6">
    <location>
        <begin position="1035"/>
        <end position="1107"/>
    </location>
</feature>
<proteinExistence type="inferred from homology"/>
<dbReference type="InterPro" id="IPR009073">
    <property type="entry name" value="HscB_oligo_C"/>
</dbReference>
<evidence type="ECO:0000256" key="5">
    <source>
        <dbReference type="SAM" id="Phobius"/>
    </source>
</evidence>
<dbReference type="OrthoDB" id="448954at2759"/>
<keyword evidence="5" id="KW-0812">Transmembrane</keyword>
<dbReference type="PANTHER" id="PTHR14021:SF15">
    <property type="entry name" value="IRON-SULFUR CLUSTER CO-CHAPERONE PROTEIN HSCB"/>
    <property type="match status" value="1"/>
</dbReference>
<gene>
    <name evidence="7" type="primary">hscB</name>
    <name evidence="7" type="ORF">AK812_SmicGene5471</name>
</gene>
<dbReference type="GO" id="GO:0051259">
    <property type="term" value="P:protein complex oligomerization"/>
    <property type="evidence" value="ECO:0007669"/>
    <property type="project" value="InterPro"/>
</dbReference>
<dbReference type="SMART" id="SM00271">
    <property type="entry name" value="DnaJ"/>
    <property type="match status" value="1"/>
</dbReference>
<protein>
    <submittedName>
        <fullName evidence="7">Co-chaperone protein HscB-like</fullName>
    </submittedName>
</protein>
<evidence type="ECO:0000259" key="6">
    <source>
        <dbReference type="PROSITE" id="PS50076"/>
    </source>
</evidence>
<keyword evidence="5" id="KW-1133">Transmembrane helix</keyword>
<reference evidence="7 8" key="1">
    <citation type="submission" date="2016-02" db="EMBL/GenBank/DDBJ databases">
        <title>Genome analysis of coral dinoflagellate symbionts highlights evolutionary adaptations to a symbiotic lifestyle.</title>
        <authorList>
            <person name="Aranda M."/>
            <person name="Li Y."/>
            <person name="Liew Y.J."/>
            <person name="Baumgarten S."/>
            <person name="Simakov O."/>
            <person name="Wilson M."/>
            <person name="Piel J."/>
            <person name="Ashoor H."/>
            <person name="Bougouffa S."/>
            <person name="Bajic V.B."/>
            <person name="Ryu T."/>
            <person name="Ravasi T."/>
            <person name="Bayer T."/>
            <person name="Micklem G."/>
            <person name="Kim H."/>
            <person name="Bhak J."/>
            <person name="Lajeunesse T.C."/>
            <person name="Voolstra C.R."/>
        </authorList>
    </citation>
    <scope>NUCLEOTIDE SEQUENCE [LARGE SCALE GENOMIC DNA]</scope>
    <source>
        <strain evidence="7 8">CCMP2467</strain>
    </source>
</reference>
<feature type="transmembrane region" description="Helical" evidence="5">
    <location>
        <begin position="1144"/>
        <end position="1163"/>
    </location>
</feature>
<feature type="coiled-coil region" evidence="3">
    <location>
        <begin position="1043"/>
        <end position="1090"/>
    </location>
</feature>
<dbReference type="GO" id="GO:0001671">
    <property type="term" value="F:ATPase activator activity"/>
    <property type="evidence" value="ECO:0007669"/>
    <property type="project" value="InterPro"/>
</dbReference>
<evidence type="ECO:0000256" key="2">
    <source>
        <dbReference type="ARBA" id="ARBA00023186"/>
    </source>
</evidence>
<dbReference type="SUPFAM" id="SSF46565">
    <property type="entry name" value="Chaperone J-domain"/>
    <property type="match status" value="1"/>
</dbReference>
<feature type="transmembrane region" description="Helical" evidence="5">
    <location>
        <begin position="1251"/>
        <end position="1268"/>
    </location>
</feature>
<evidence type="ECO:0000313" key="7">
    <source>
        <dbReference type="EMBL" id="OLQ10774.1"/>
    </source>
</evidence>
<keyword evidence="5" id="KW-0472">Membrane</keyword>
<dbReference type="Pfam" id="PF00226">
    <property type="entry name" value="DnaJ"/>
    <property type="match status" value="1"/>
</dbReference>
<keyword evidence="2" id="KW-0143">Chaperone</keyword>
<dbReference type="Gene3D" id="1.10.287.110">
    <property type="entry name" value="DnaJ domain"/>
    <property type="match status" value="1"/>
</dbReference>
<comment type="similarity">
    <text evidence="1">Belongs to the HscB family.</text>
</comment>